<feature type="transmembrane region" description="Helical" evidence="3">
    <location>
        <begin position="154"/>
        <end position="176"/>
    </location>
</feature>
<evidence type="ECO:0000256" key="1">
    <source>
        <dbReference type="SAM" id="Coils"/>
    </source>
</evidence>
<sequence length="486" mass="49772">MAEKKKSSNNARTRKDDAVKADTATGAAGEDNLETAQKPDTSTEESTTENVSGKDEADAATPSDKAIRAEDLESGSNTAEQGAVTAADTQDSSTQSDDDVVPDTDAEPTGDDRAAGNPSENETVATPTGTEPLDDSAAPALVPVTPTSEPKSGFWPMVLGGVIAAGIGAGTAYYVLPKIGVLGVPEGTFRDDVTGIHAAQSQKIEEQSAEIETLRNEIAKAREAAEAATGAGGSPDLTAIEDTQSDLQTQLAALSDQISGLQSKMTALESRPISGGSSVSQSEINDLQQMLETQSEALAMQQTEIAALSADAAEQEAAAVASASAALRRAALTRIRTALDTGTGFTGALDDLEATGQEVPDALRAVAAEGVPSMASLQDAFPPAARLALADARKELGESGEGQGGVMAFLSDQLGARSLEPREGDDPDAVLSRAEFALHEARLGDALAEIATLPATGQAALAGWVENARTRMNATRAVDALSAEIN</sequence>
<name>A0ABY6D9A8_9RHOB</name>
<feature type="coiled-coil region" evidence="1">
    <location>
        <begin position="197"/>
        <end position="318"/>
    </location>
</feature>
<protein>
    <recommendedName>
        <fullName evidence="6">Mitochondrial inner membrane protein</fullName>
    </recommendedName>
</protein>
<evidence type="ECO:0000256" key="3">
    <source>
        <dbReference type="SAM" id="Phobius"/>
    </source>
</evidence>
<evidence type="ECO:0000313" key="4">
    <source>
        <dbReference type="EMBL" id="UXX82690.1"/>
    </source>
</evidence>
<evidence type="ECO:0000256" key="2">
    <source>
        <dbReference type="SAM" id="MobiDB-lite"/>
    </source>
</evidence>
<dbReference type="EMBL" id="CP106738">
    <property type="protein sequence ID" value="UXX82690.1"/>
    <property type="molecule type" value="Genomic_DNA"/>
</dbReference>
<keyword evidence="3" id="KW-0472">Membrane</keyword>
<evidence type="ECO:0008006" key="6">
    <source>
        <dbReference type="Google" id="ProtNLM"/>
    </source>
</evidence>
<keyword evidence="1" id="KW-0175">Coiled coil</keyword>
<keyword evidence="3" id="KW-1133">Transmembrane helix</keyword>
<feature type="compositionally biased region" description="Acidic residues" evidence="2">
    <location>
        <begin position="96"/>
        <end position="109"/>
    </location>
</feature>
<feature type="compositionally biased region" description="Low complexity" evidence="2">
    <location>
        <begin position="85"/>
        <end position="95"/>
    </location>
</feature>
<feature type="region of interest" description="Disordered" evidence="2">
    <location>
        <begin position="1"/>
        <end position="145"/>
    </location>
</feature>
<keyword evidence="3" id="KW-0812">Transmembrane</keyword>
<keyword evidence="5" id="KW-1185">Reference proteome</keyword>
<accession>A0ABY6D9A8</accession>
<dbReference type="RefSeq" id="WP_263047524.1">
    <property type="nucleotide sequence ID" value="NZ_CP106738.1"/>
</dbReference>
<gene>
    <name evidence="4" type="ORF">N7U68_16615</name>
</gene>
<organism evidence="4 5">
    <name type="scientific">Roseovarius pelagicus</name>
    <dbReference type="NCBI Taxonomy" id="2980108"/>
    <lineage>
        <taxon>Bacteria</taxon>
        <taxon>Pseudomonadati</taxon>
        <taxon>Pseudomonadota</taxon>
        <taxon>Alphaproteobacteria</taxon>
        <taxon>Rhodobacterales</taxon>
        <taxon>Roseobacteraceae</taxon>
        <taxon>Roseovarius</taxon>
    </lineage>
</organism>
<proteinExistence type="predicted"/>
<dbReference type="Gene3D" id="1.10.287.1490">
    <property type="match status" value="1"/>
</dbReference>
<evidence type="ECO:0000313" key="5">
    <source>
        <dbReference type="Proteomes" id="UP001064087"/>
    </source>
</evidence>
<reference evidence="4" key="1">
    <citation type="submission" date="2022-10" db="EMBL/GenBank/DDBJ databases">
        <title>Roseovarius pelagicus sp. nov., isolated from Arctic seawater.</title>
        <authorList>
            <person name="Hong Y.W."/>
            <person name="Hwang C.Y."/>
        </authorList>
    </citation>
    <scope>NUCLEOTIDE SEQUENCE</scope>
    <source>
        <strain evidence="4">HL-MP18</strain>
    </source>
</reference>
<dbReference type="Proteomes" id="UP001064087">
    <property type="component" value="Chromosome"/>
</dbReference>
<feature type="compositionally biased region" description="Polar residues" evidence="2">
    <location>
        <begin position="118"/>
        <end position="129"/>
    </location>
</feature>